<dbReference type="CDD" id="cd04301">
    <property type="entry name" value="NAT_SF"/>
    <property type="match status" value="1"/>
</dbReference>
<evidence type="ECO:0000313" key="4">
    <source>
        <dbReference type="Proteomes" id="UP001293593"/>
    </source>
</evidence>
<accession>A0AAE1MM40</accession>
<dbReference type="Proteomes" id="UP001293593">
    <property type="component" value="Unassembled WGS sequence"/>
</dbReference>
<comment type="caution">
    <text evidence="3">The sequence shown here is derived from an EMBL/GenBank/DDBJ whole genome shotgun (WGS) entry which is preliminary data.</text>
</comment>
<dbReference type="InterPro" id="IPR052810">
    <property type="entry name" value="Plant_NAT"/>
</dbReference>
<dbReference type="Pfam" id="PF00583">
    <property type="entry name" value="Acetyltransf_1"/>
    <property type="match status" value="1"/>
</dbReference>
<name>A0AAE1MM40_9FABA</name>
<dbReference type="GO" id="GO:0016747">
    <property type="term" value="F:acyltransferase activity, transferring groups other than amino-acyl groups"/>
    <property type="evidence" value="ECO:0007669"/>
    <property type="project" value="InterPro"/>
</dbReference>
<evidence type="ECO:0000256" key="1">
    <source>
        <dbReference type="SAM" id="MobiDB-lite"/>
    </source>
</evidence>
<feature type="domain" description="N-acetyltransferase" evidence="2">
    <location>
        <begin position="24"/>
        <end position="177"/>
    </location>
</feature>
<gene>
    <name evidence="3" type="ORF">QN277_022624</name>
</gene>
<sequence>MSLKITSDSWQGKPLETMQQQQLVLVKEYDEDRHKLGVEQMETICEVGQGENMSLVTDLMGDPLCRIRHFPVHLMLVAEYGEEVVGVIRGCVKTVTRGRSVYVKLAYVLGLRVSPTHRRLGIGTKLISHLEEWCKQQGAEYAYMATDCTNEASVNLFTKKSGYSRFRTLTMLVQPVHAHDKPISSSISVIRLAPSIAASIYNHIFANAEFYPKDIDAILTNNLNLGTFIAISNETVKEWEPGTGIPPPDYAITSVWNTKEVYKLQVKGIPAWKRAFCTGTRVLDTWLPCLRVPSFPDVFRPFGVYMMYGLHMEGEGGKELMKWVCDFVHNMGKDDNDDGEGGGCGAVVGELNVWDPAKEAVPHWRRFSWAEDMWCIKKLETEEYAKPKEEEDDEKEKQDKREDWIASGSSFSSSSVIFVDPRDF</sequence>
<keyword evidence="4" id="KW-1185">Reference proteome</keyword>
<dbReference type="AlphaFoldDB" id="A0AAE1MM40"/>
<dbReference type="SUPFAM" id="SSF55729">
    <property type="entry name" value="Acyl-CoA N-acyltransferases (Nat)"/>
    <property type="match status" value="1"/>
</dbReference>
<feature type="compositionally biased region" description="Basic and acidic residues" evidence="1">
    <location>
        <begin position="385"/>
        <end position="404"/>
    </location>
</feature>
<evidence type="ECO:0000313" key="3">
    <source>
        <dbReference type="EMBL" id="KAK4269470.1"/>
    </source>
</evidence>
<dbReference type="PROSITE" id="PS51186">
    <property type="entry name" value="GNAT"/>
    <property type="match status" value="1"/>
</dbReference>
<dbReference type="InterPro" id="IPR000182">
    <property type="entry name" value="GNAT_dom"/>
</dbReference>
<reference evidence="3" key="1">
    <citation type="submission" date="2023-10" db="EMBL/GenBank/DDBJ databases">
        <title>Chromosome-level genome of the transformable northern wattle, Acacia crassicarpa.</title>
        <authorList>
            <person name="Massaro I."/>
            <person name="Sinha N.R."/>
            <person name="Poethig S."/>
            <person name="Leichty A.R."/>
        </authorList>
    </citation>
    <scope>NUCLEOTIDE SEQUENCE</scope>
    <source>
        <strain evidence="3">Acra3RX</strain>
        <tissue evidence="3">Leaf</tissue>
    </source>
</reference>
<dbReference type="PANTHER" id="PTHR47370:SF6">
    <property type="entry name" value="N-ACETYLTRANSFERASE HLS1-RELATED"/>
    <property type="match status" value="1"/>
</dbReference>
<dbReference type="Gene3D" id="3.40.630.30">
    <property type="match status" value="1"/>
</dbReference>
<dbReference type="FunFam" id="3.40.630.30:FF:000116">
    <property type="entry name" value="Putative N-acetyltransferase HLS1"/>
    <property type="match status" value="1"/>
</dbReference>
<proteinExistence type="predicted"/>
<dbReference type="EMBL" id="JAWXYG010000006">
    <property type="protein sequence ID" value="KAK4269470.1"/>
    <property type="molecule type" value="Genomic_DNA"/>
</dbReference>
<organism evidence="3 4">
    <name type="scientific">Acacia crassicarpa</name>
    <name type="common">northern wattle</name>
    <dbReference type="NCBI Taxonomy" id="499986"/>
    <lineage>
        <taxon>Eukaryota</taxon>
        <taxon>Viridiplantae</taxon>
        <taxon>Streptophyta</taxon>
        <taxon>Embryophyta</taxon>
        <taxon>Tracheophyta</taxon>
        <taxon>Spermatophyta</taxon>
        <taxon>Magnoliopsida</taxon>
        <taxon>eudicotyledons</taxon>
        <taxon>Gunneridae</taxon>
        <taxon>Pentapetalae</taxon>
        <taxon>rosids</taxon>
        <taxon>fabids</taxon>
        <taxon>Fabales</taxon>
        <taxon>Fabaceae</taxon>
        <taxon>Caesalpinioideae</taxon>
        <taxon>mimosoid clade</taxon>
        <taxon>Acacieae</taxon>
        <taxon>Acacia</taxon>
    </lineage>
</organism>
<protein>
    <recommendedName>
        <fullName evidence="2">N-acetyltransferase domain-containing protein</fullName>
    </recommendedName>
</protein>
<dbReference type="InterPro" id="IPR016181">
    <property type="entry name" value="Acyl_CoA_acyltransferase"/>
</dbReference>
<dbReference type="PANTHER" id="PTHR47370">
    <property type="entry name" value="ACYL-COA N-ACYLTRANSFERASES (NAT) SUPERFAMILY PROTEIN"/>
    <property type="match status" value="1"/>
</dbReference>
<feature type="region of interest" description="Disordered" evidence="1">
    <location>
        <begin position="385"/>
        <end position="406"/>
    </location>
</feature>
<evidence type="ECO:0000259" key="2">
    <source>
        <dbReference type="PROSITE" id="PS51186"/>
    </source>
</evidence>